<gene>
    <name evidence="1" type="ORF">PBLR_12195</name>
</gene>
<dbReference type="AlphaFoldDB" id="A0A383RAF5"/>
<accession>A0A383RAF5</accession>
<proteinExistence type="predicted"/>
<dbReference type="EMBL" id="LS992241">
    <property type="protein sequence ID" value="SYX83773.1"/>
    <property type="molecule type" value="Genomic_DNA"/>
</dbReference>
<evidence type="ECO:0000313" key="2">
    <source>
        <dbReference type="Proteomes" id="UP000304148"/>
    </source>
</evidence>
<evidence type="ECO:0000313" key="1">
    <source>
        <dbReference type="EMBL" id="SYX83773.1"/>
    </source>
</evidence>
<sequence length="59" mass="7104">MAKRRRNTLSLFNACRSKRLSKKLYELKVKLNQVNLDDREELHVYDIVSRSDNHLFIVE</sequence>
<organism evidence="1 2">
    <name type="scientific">Paenibacillus alvei</name>
    <name type="common">Bacillus alvei</name>
    <dbReference type="NCBI Taxonomy" id="44250"/>
    <lineage>
        <taxon>Bacteria</taxon>
        <taxon>Bacillati</taxon>
        <taxon>Bacillota</taxon>
        <taxon>Bacilli</taxon>
        <taxon>Bacillales</taxon>
        <taxon>Paenibacillaceae</taxon>
        <taxon>Paenibacillus</taxon>
    </lineage>
</organism>
<protein>
    <submittedName>
        <fullName evidence="1">Uncharacterized protein</fullName>
    </submittedName>
</protein>
<reference evidence="2" key="1">
    <citation type="submission" date="2018-08" db="EMBL/GenBank/DDBJ databases">
        <authorList>
            <person name="Chevrot R."/>
        </authorList>
    </citation>
    <scope>NUCLEOTIDE SEQUENCE [LARGE SCALE GENOMIC DNA]</scope>
</reference>
<dbReference type="Proteomes" id="UP000304148">
    <property type="component" value="Chromosome"/>
</dbReference>
<name>A0A383RAF5_PAEAL</name>